<protein>
    <submittedName>
        <fullName evidence="2">Uncharacterized protein</fullName>
    </submittedName>
</protein>
<keyword evidence="3" id="KW-1185">Reference proteome</keyword>
<comment type="caution">
    <text evidence="2">The sequence shown here is derived from an EMBL/GenBank/DDBJ whole genome shotgun (WGS) entry which is preliminary data.</text>
</comment>
<dbReference type="EMBL" id="CAIIXF020000003">
    <property type="protein sequence ID" value="CAH1780083.1"/>
    <property type="molecule type" value="Genomic_DNA"/>
</dbReference>
<evidence type="ECO:0000313" key="2">
    <source>
        <dbReference type="EMBL" id="CAH1780083.1"/>
    </source>
</evidence>
<name>A0A8S4NFC8_OWEFU</name>
<reference evidence="2" key="1">
    <citation type="submission" date="2022-03" db="EMBL/GenBank/DDBJ databases">
        <authorList>
            <person name="Martin C."/>
        </authorList>
    </citation>
    <scope>NUCLEOTIDE SEQUENCE</scope>
</reference>
<dbReference type="Proteomes" id="UP000749559">
    <property type="component" value="Unassembled WGS sequence"/>
</dbReference>
<accession>A0A8S4NFC8</accession>
<sequence length="576" mass="65784">MPSVLSKPSTKEHSANISACRCEECLEVRLTFYLTELHKLISLDYDSIDIQQHQEHIENMVDSIRAKVGELFPVFRTHNKLPNGSFYQKTKLLEPAEFDFLAPLKISKEDFTIIHEPSRLNPKGNKTVISESLMKLLEDCQNEMDDSEEDTISHIDAMKHSNEYYKPPDSEDDAIAHVDAVEDSNEYYELSDSEGDANAHVDAVEDSNEYYELSDSEDDAIAHIDAMESSNEHYKPPDSEDVAIAHIDAMESSNEHYKPPDSEHDAIAHINAMESSNEHFKPPDSEDDAIAHIDAMESSNEHYKPPDSEDVAIAHIDAMESSNEHYKPPDSKDDAIAHNDAEEPSSEYYKPPEFDFNKYSFVNVTPNEIYPWYILEIIHLAVKKTLKQLDKEGGLIYKGECYFIGSELRKVNKENHKEQITLMYNEVILDESKRGPCVTFAVGGILCTTHVDITFCLEDYTQESKGNEQYFILPSEKTEAWITTKYTTGSGFKELDKHHRKILVILKYCLQACRKYGRYLTYNSHTMKTIIGQHERICDGKTSLGSCFQKVARHIFRLSSTNADAINEYSYHGARR</sequence>
<feature type="compositionally biased region" description="Basic and acidic residues" evidence="1">
    <location>
        <begin position="322"/>
        <end position="341"/>
    </location>
</feature>
<evidence type="ECO:0000313" key="3">
    <source>
        <dbReference type="Proteomes" id="UP000749559"/>
    </source>
</evidence>
<gene>
    <name evidence="2" type="ORF">OFUS_LOCUS6826</name>
</gene>
<feature type="region of interest" description="Disordered" evidence="1">
    <location>
        <begin position="322"/>
        <end position="349"/>
    </location>
</feature>
<dbReference type="OrthoDB" id="6160741at2759"/>
<proteinExistence type="predicted"/>
<dbReference type="Gene3D" id="3.30.460.90">
    <property type="match status" value="1"/>
</dbReference>
<dbReference type="AlphaFoldDB" id="A0A8S4NFC8"/>
<organism evidence="2 3">
    <name type="scientific">Owenia fusiformis</name>
    <name type="common">Polychaete worm</name>
    <dbReference type="NCBI Taxonomy" id="6347"/>
    <lineage>
        <taxon>Eukaryota</taxon>
        <taxon>Metazoa</taxon>
        <taxon>Spiralia</taxon>
        <taxon>Lophotrochozoa</taxon>
        <taxon>Annelida</taxon>
        <taxon>Polychaeta</taxon>
        <taxon>Sedentaria</taxon>
        <taxon>Canalipalpata</taxon>
        <taxon>Sabellida</taxon>
        <taxon>Oweniida</taxon>
        <taxon>Oweniidae</taxon>
        <taxon>Owenia</taxon>
    </lineage>
</organism>
<evidence type="ECO:0000256" key="1">
    <source>
        <dbReference type="SAM" id="MobiDB-lite"/>
    </source>
</evidence>